<proteinExistence type="predicted"/>
<evidence type="ECO:0000313" key="1">
    <source>
        <dbReference type="EMBL" id="PKU46976.1"/>
    </source>
</evidence>
<reference evidence="2" key="1">
    <citation type="submission" date="2017-11" db="EMBL/GenBank/DDBJ databases">
        <authorList>
            <person name="Lima N.C."/>
            <person name="Parody-Merino A.M."/>
            <person name="Battley P.F."/>
            <person name="Fidler A.E."/>
            <person name="Prosdocimi F."/>
        </authorList>
    </citation>
    <scope>NUCLEOTIDE SEQUENCE [LARGE SCALE GENOMIC DNA]</scope>
</reference>
<gene>
    <name evidence="1" type="ORF">llap_2690</name>
</gene>
<dbReference type="OrthoDB" id="6764170at2759"/>
<dbReference type="AlphaFoldDB" id="A0A2I0ULP8"/>
<protein>
    <recommendedName>
        <fullName evidence="3">Rna-directed dna polymerase from mobile element jockey-like</fullName>
    </recommendedName>
</protein>
<dbReference type="PANTHER" id="PTHR33332">
    <property type="entry name" value="REVERSE TRANSCRIPTASE DOMAIN-CONTAINING PROTEIN"/>
    <property type="match status" value="1"/>
</dbReference>
<sequence>MHQCRLGADLLQSSSEEKDPGVLVSNRMTMRQQCILVAKKANGILGCIKKSMANRSREVKGGYPSPLLCPGEATSGVLCLVLGSLVQEGQGSTRESTTKGYKDD</sequence>
<dbReference type="Proteomes" id="UP000233556">
    <property type="component" value="Unassembled WGS sequence"/>
</dbReference>
<evidence type="ECO:0000313" key="2">
    <source>
        <dbReference type="Proteomes" id="UP000233556"/>
    </source>
</evidence>
<name>A0A2I0ULP8_LIMLA</name>
<evidence type="ECO:0008006" key="3">
    <source>
        <dbReference type="Google" id="ProtNLM"/>
    </source>
</evidence>
<dbReference type="EMBL" id="KZ505692">
    <property type="protein sequence ID" value="PKU46976.1"/>
    <property type="molecule type" value="Genomic_DNA"/>
</dbReference>
<organism evidence="1 2">
    <name type="scientific">Limosa lapponica baueri</name>
    <dbReference type="NCBI Taxonomy" id="1758121"/>
    <lineage>
        <taxon>Eukaryota</taxon>
        <taxon>Metazoa</taxon>
        <taxon>Chordata</taxon>
        <taxon>Craniata</taxon>
        <taxon>Vertebrata</taxon>
        <taxon>Euteleostomi</taxon>
        <taxon>Archelosauria</taxon>
        <taxon>Archosauria</taxon>
        <taxon>Dinosauria</taxon>
        <taxon>Saurischia</taxon>
        <taxon>Theropoda</taxon>
        <taxon>Coelurosauria</taxon>
        <taxon>Aves</taxon>
        <taxon>Neognathae</taxon>
        <taxon>Neoaves</taxon>
        <taxon>Charadriiformes</taxon>
        <taxon>Scolopacidae</taxon>
        <taxon>Limosa</taxon>
    </lineage>
</organism>
<accession>A0A2I0ULP8</accession>
<reference evidence="2" key="2">
    <citation type="submission" date="2017-12" db="EMBL/GenBank/DDBJ databases">
        <title>Genome sequence of the Bar-tailed Godwit (Limosa lapponica baueri).</title>
        <authorList>
            <person name="Lima N.C.B."/>
            <person name="Parody-Merino A.M."/>
            <person name="Battley P.F."/>
            <person name="Fidler A.E."/>
            <person name="Prosdocimi F."/>
        </authorList>
    </citation>
    <scope>NUCLEOTIDE SEQUENCE [LARGE SCALE GENOMIC DNA]</scope>
</reference>
<keyword evidence="2" id="KW-1185">Reference proteome</keyword>